<proteinExistence type="predicted"/>
<dbReference type="Proteomes" id="UP000823775">
    <property type="component" value="Unassembled WGS sequence"/>
</dbReference>
<comment type="caution">
    <text evidence="1">The sequence shown here is derived from an EMBL/GenBank/DDBJ whole genome shotgun (WGS) entry which is preliminary data.</text>
</comment>
<keyword evidence="2" id="KW-1185">Reference proteome</keyword>
<evidence type="ECO:0000313" key="1">
    <source>
        <dbReference type="EMBL" id="MCD9559351.1"/>
    </source>
</evidence>
<organism evidence="1 2">
    <name type="scientific">Datura stramonium</name>
    <name type="common">Jimsonweed</name>
    <name type="synonym">Common thornapple</name>
    <dbReference type="NCBI Taxonomy" id="4076"/>
    <lineage>
        <taxon>Eukaryota</taxon>
        <taxon>Viridiplantae</taxon>
        <taxon>Streptophyta</taxon>
        <taxon>Embryophyta</taxon>
        <taxon>Tracheophyta</taxon>
        <taxon>Spermatophyta</taxon>
        <taxon>Magnoliopsida</taxon>
        <taxon>eudicotyledons</taxon>
        <taxon>Gunneridae</taxon>
        <taxon>Pentapetalae</taxon>
        <taxon>asterids</taxon>
        <taxon>lamiids</taxon>
        <taxon>Solanales</taxon>
        <taxon>Solanaceae</taxon>
        <taxon>Solanoideae</taxon>
        <taxon>Datureae</taxon>
        <taxon>Datura</taxon>
    </lineage>
</organism>
<dbReference type="EMBL" id="JACEIK010002134">
    <property type="protein sequence ID" value="MCD9559351.1"/>
    <property type="molecule type" value="Genomic_DNA"/>
</dbReference>
<accession>A0ABS8UKG3</accession>
<name>A0ABS8UKG3_DATST</name>
<reference evidence="1 2" key="1">
    <citation type="journal article" date="2021" name="BMC Genomics">
        <title>Datura genome reveals duplications of psychoactive alkaloid biosynthetic genes and high mutation rate following tissue culture.</title>
        <authorList>
            <person name="Rajewski A."/>
            <person name="Carter-House D."/>
            <person name="Stajich J."/>
            <person name="Litt A."/>
        </authorList>
    </citation>
    <scope>NUCLEOTIDE SEQUENCE [LARGE SCALE GENOMIC DNA]</scope>
    <source>
        <strain evidence="1">AR-01</strain>
    </source>
</reference>
<sequence>LMRLFVGEPVWTPYNRPQEDHPARVLLKELNGALQASFYNIDECADPNVCKRTERTHRKVIFVLVVDIRMMEKRMAVVVLLPTLSFHGSKFL</sequence>
<evidence type="ECO:0000313" key="2">
    <source>
        <dbReference type="Proteomes" id="UP000823775"/>
    </source>
</evidence>
<gene>
    <name evidence="1" type="ORF">HAX54_017252</name>
</gene>
<feature type="non-terminal residue" evidence="1">
    <location>
        <position position="1"/>
    </location>
</feature>
<protein>
    <submittedName>
        <fullName evidence="1">Uncharacterized protein</fullName>
    </submittedName>
</protein>